<sequence length="140" mass="15332">MKKTLAISAITLALTGMGASSSFASYENVSVTPEKFSQSKAVKAATPLKQELTLKKGEATTKTFEHTKNANVRISITNKSTGGVHWYLKDSKDNVIMDERMAKGGFYKNEFYLSKGKYKIRVVSDNNGTGKIEVGARTLE</sequence>
<evidence type="ECO:0000313" key="1">
    <source>
        <dbReference type="EMBL" id="TPV39585.1"/>
    </source>
</evidence>
<evidence type="ECO:0000313" key="2">
    <source>
        <dbReference type="Proteomes" id="UP000317636"/>
    </source>
</evidence>
<keyword evidence="2" id="KW-1185">Reference proteome</keyword>
<organism evidence="1 2">
    <name type="scientific">Bacillus dicomae</name>
    <dbReference type="NCBI Taxonomy" id="3088378"/>
    <lineage>
        <taxon>Bacteria</taxon>
        <taxon>Bacillati</taxon>
        <taxon>Bacillota</taxon>
        <taxon>Bacilli</taxon>
        <taxon>Bacillales</taxon>
        <taxon>Bacillaceae</taxon>
        <taxon>Bacillus</taxon>
        <taxon>Bacillus cereus group</taxon>
    </lineage>
</organism>
<proteinExistence type="predicted"/>
<dbReference type="Proteomes" id="UP000317636">
    <property type="component" value="Unassembled WGS sequence"/>
</dbReference>
<gene>
    <name evidence="1" type="ORF">FJ659_24745</name>
</gene>
<reference evidence="1" key="1">
    <citation type="submission" date="2019-06" db="EMBL/GenBank/DDBJ databases">
        <title>Draft genome sequence of Bacillus sp. strain MHSD28.</title>
        <authorList>
            <person name="Makuwa S.C."/>
            <person name="Serepa-Dlamini M.H."/>
        </authorList>
    </citation>
    <scope>NUCLEOTIDE SEQUENCE</scope>
    <source>
        <strain evidence="1">MHSD28</strain>
    </source>
</reference>
<name>A0AC61SZX2_9BACI</name>
<comment type="caution">
    <text evidence="1">The sequence shown here is derived from an EMBL/GenBank/DDBJ whole genome shotgun (WGS) entry which is preliminary data.</text>
</comment>
<accession>A0AC61SZX2</accession>
<dbReference type="EMBL" id="VHIV01000008">
    <property type="protein sequence ID" value="TPV39585.1"/>
    <property type="molecule type" value="Genomic_DNA"/>
</dbReference>
<protein>
    <submittedName>
        <fullName evidence="1">Uncharacterized protein</fullName>
    </submittedName>
</protein>